<sequence>MWYQTLVGFMWLGFGGWASLNGDVLPAIIGLATASIIFTLSDTNTKKEK</sequence>
<reference evidence="2" key="1">
    <citation type="journal article" date="2015" name="Nature">
        <title>Complex archaea that bridge the gap between prokaryotes and eukaryotes.</title>
        <authorList>
            <person name="Spang A."/>
            <person name="Saw J.H."/>
            <person name="Jorgensen S.L."/>
            <person name="Zaremba-Niedzwiedzka K."/>
            <person name="Martijn J."/>
            <person name="Lind A.E."/>
            <person name="van Eijk R."/>
            <person name="Schleper C."/>
            <person name="Guy L."/>
            <person name="Ettema T.J."/>
        </authorList>
    </citation>
    <scope>NUCLEOTIDE SEQUENCE</scope>
</reference>
<name>A0A0F9I2A5_9ZZZZ</name>
<accession>A0A0F9I2A5</accession>
<proteinExistence type="predicted"/>
<feature type="transmembrane region" description="Helical" evidence="1">
    <location>
        <begin position="20"/>
        <end position="40"/>
    </location>
</feature>
<dbReference type="AlphaFoldDB" id="A0A0F9I2A5"/>
<dbReference type="EMBL" id="LAZR01020699">
    <property type="protein sequence ID" value="KKL87950.1"/>
    <property type="molecule type" value="Genomic_DNA"/>
</dbReference>
<evidence type="ECO:0000313" key="2">
    <source>
        <dbReference type="EMBL" id="KKL87950.1"/>
    </source>
</evidence>
<keyword evidence="1" id="KW-0472">Membrane</keyword>
<gene>
    <name evidence="2" type="ORF">LCGC14_1929530</name>
</gene>
<keyword evidence="1" id="KW-1133">Transmembrane helix</keyword>
<comment type="caution">
    <text evidence="2">The sequence shown here is derived from an EMBL/GenBank/DDBJ whole genome shotgun (WGS) entry which is preliminary data.</text>
</comment>
<keyword evidence="1" id="KW-0812">Transmembrane</keyword>
<organism evidence="2">
    <name type="scientific">marine sediment metagenome</name>
    <dbReference type="NCBI Taxonomy" id="412755"/>
    <lineage>
        <taxon>unclassified sequences</taxon>
        <taxon>metagenomes</taxon>
        <taxon>ecological metagenomes</taxon>
    </lineage>
</organism>
<protein>
    <submittedName>
        <fullName evidence="2">Uncharacterized protein</fullName>
    </submittedName>
</protein>
<evidence type="ECO:0000256" key="1">
    <source>
        <dbReference type="SAM" id="Phobius"/>
    </source>
</evidence>